<protein>
    <submittedName>
        <fullName evidence="2">Uncharacterized protein</fullName>
    </submittedName>
</protein>
<dbReference type="Proteomes" id="UP000554235">
    <property type="component" value="Unassembled WGS sequence"/>
</dbReference>
<dbReference type="EMBL" id="JAADYS010001055">
    <property type="protein sequence ID" value="KAF4465311.1"/>
    <property type="molecule type" value="Genomic_DNA"/>
</dbReference>
<dbReference type="AlphaFoldDB" id="A0A8H4LAJ9"/>
<evidence type="ECO:0000256" key="1">
    <source>
        <dbReference type="SAM" id="MobiDB-lite"/>
    </source>
</evidence>
<reference evidence="2 3" key="1">
    <citation type="submission" date="2020-01" db="EMBL/GenBank/DDBJ databases">
        <title>Identification and distribution of gene clusters putatively required for synthesis of sphingolipid metabolism inhibitors in phylogenetically diverse species of the filamentous fungus Fusarium.</title>
        <authorList>
            <person name="Kim H.-S."/>
            <person name="Busman M."/>
            <person name="Brown D.W."/>
            <person name="Divon H."/>
            <person name="Uhlig S."/>
            <person name="Proctor R.H."/>
        </authorList>
    </citation>
    <scope>NUCLEOTIDE SEQUENCE [LARGE SCALE GENOMIC DNA]</scope>
    <source>
        <strain evidence="2 3">NRRL 20459</strain>
    </source>
</reference>
<sequence>MTRGFRNILIYAVEQQLIDNLLAHMPRKSQRILGKENLSALDILDLPRVPSQFLHRLTYLDIPGRVDSSNIQHTQTPYHQTPGKALRPGVQIEGSMGAKIYVGRPLPAVEGLLASERTNEDQAATASWPSPSARSYETKA</sequence>
<dbReference type="OrthoDB" id="5102280at2759"/>
<accession>A0A8H4LAJ9</accession>
<name>A0A8H4LAJ9_9HYPO</name>
<feature type="compositionally biased region" description="Polar residues" evidence="1">
    <location>
        <begin position="121"/>
        <end position="140"/>
    </location>
</feature>
<evidence type="ECO:0000313" key="3">
    <source>
        <dbReference type="Proteomes" id="UP000554235"/>
    </source>
</evidence>
<feature type="region of interest" description="Disordered" evidence="1">
    <location>
        <begin position="68"/>
        <end position="87"/>
    </location>
</feature>
<feature type="region of interest" description="Disordered" evidence="1">
    <location>
        <begin position="113"/>
        <end position="140"/>
    </location>
</feature>
<feature type="compositionally biased region" description="Polar residues" evidence="1">
    <location>
        <begin position="68"/>
        <end position="79"/>
    </location>
</feature>
<proteinExistence type="predicted"/>
<keyword evidence="3" id="KW-1185">Reference proteome</keyword>
<organism evidence="2 3">
    <name type="scientific">Fusarium albosuccineum</name>
    <dbReference type="NCBI Taxonomy" id="1237068"/>
    <lineage>
        <taxon>Eukaryota</taxon>
        <taxon>Fungi</taxon>
        <taxon>Dikarya</taxon>
        <taxon>Ascomycota</taxon>
        <taxon>Pezizomycotina</taxon>
        <taxon>Sordariomycetes</taxon>
        <taxon>Hypocreomycetidae</taxon>
        <taxon>Hypocreales</taxon>
        <taxon>Nectriaceae</taxon>
        <taxon>Fusarium</taxon>
        <taxon>Fusarium decemcellulare species complex</taxon>
    </lineage>
</organism>
<comment type="caution">
    <text evidence="2">The sequence shown here is derived from an EMBL/GenBank/DDBJ whole genome shotgun (WGS) entry which is preliminary data.</text>
</comment>
<gene>
    <name evidence="2" type="ORF">FALBO_7843</name>
</gene>
<evidence type="ECO:0000313" key="2">
    <source>
        <dbReference type="EMBL" id="KAF4465311.1"/>
    </source>
</evidence>